<dbReference type="EMBL" id="AY973586">
    <property type="protein sequence ID" value="AAX62129.1"/>
    <property type="molecule type" value="Genomic_DNA"/>
</dbReference>
<protein>
    <submittedName>
        <fullName evidence="1">Uncharacterized protein</fullName>
    </submittedName>
</protein>
<accession>Q56AR2</accession>
<proteinExistence type="predicted"/>
<evidence type="ECO:0000313" key="1">
    <source>
        <dbReference type="EMBL" id="AAX62129.1"/>
    </source>
</evidence>
<sequence>MLLPPSVDSTHPFTQVAVICFTPTNDNNYHYINHIRETRGVGIAVNSQNSAATPWQGVAA</sequence>
<reference evidence="1" key="1">
    <citation type="submission" date="2005-03" db="EMBL/GenBank/DDBJ databases">
        <title>Partial sequence analysis of bacteriophage MZTP02.</title>
        <authorList>
            <person name="Liao W."/>
            <person name="Pang Y."/>
        </authorList>
    </citation>
    <scope>NUCLEOTIDE SEQUENCE</scope>
</reference>
<organism evidence="1">
    <name type="scientific">Bacillus thuringiensis phage MZTP02</name>
    <dbReference type="NCBI Taxonomy" id="311221"/>
    <lineage>
        <taxon>Viruses</taxon>
        <taxon>Duplodnaviria</taxon>
        <taxon>Heunggongvirae</taxon>
        <taxon>Uroviricota</taxon>
        <taxon>Caudoviricetes</taxon>
    </lineage>
</organism>
<name>Q56AR2_9CAUD</name>